<dbReference type="Pfam" id="PF13304">
    <property type="entry name" value="AAA_21"/>
    <property type="match status" value="1"/>
</dbReference>
<dbReference type="PANTHER" id="PTHR43581">
    <property type="entry name" value="ATP/GTP PHOSPHATASE"/>
    <property type="match status" value="1"/>
</dbReference>
<dbReference type="Gene3D" id="3.40.50.300">
    <property type="entry name" value="P-loop containing nucleotide triphosphate hydrolases"/>
    <property type="match status" value="1"/>
</dbReference>
<dbReference type="RefSeq" id="WP_074976651.1">
    <property type="nucleotide sequence ID" value="NZ_FPAG01000001.1"/>
</dbReference>
<gene>
    <name evidence="2" type="ORF">SAMN04487906_0494</name>
</gene>
<evidence type="ECO:0000259" key="1">
    <source>
        <dbReference type="Pfam" id="PF13304"/>
    </source>
</evidence>
<dbReference type="PANTHER" id="PTHR43581:SF2">
    <property type="entry name" value="EXCINUCLEASE ATPASE SUBUNIT"/>
    <property type="match status" value="1"/>
</dbReference>
<dbReference type="Proteomes" id="UP000183209">
    <property type="component" value="Unassembled WGS sequence"/>
</dbReference>
<evidence type="ECO:0000313" key="3">
    <source>
        <dbReference type="Proteomes" id="UP000183209"/>
    </source>
</evidence>
<organism evidence="2 3">
    <name type="scientific">Zhouia amylolytica</name>
    <dbReference type="NCBI Taxonomy" id="376730"/>
    <lineage>
        <taxon>Bacteria</taxon>
        <taxon>Pseudomonadati</taxon>
        <taxon>Bacteroidota</taxon>
        <taxon>Flavobacteriia</taxon>
        <taxon>Flavobacteriales</taxon>
        <taxon>Flavobacteriaceae</taxon>
        <taxon>Zhouia</taxon>
    </lineage>
</organism>
<name>A0A1I6PVK5_9FLAO</name>
<dbReference type="EMBL" id="FPAG01000001">
    <property type="protein sequence ID" value="SFS44120.1"/>
    <property type="molecule type" value="Genomic_DNA"/>
</dbReference>
<dbReference type="InterPro" id="IPR003959">
    <property type="entry name" value="ATPase_AAA_core"/>
</dbReference>
<dbReference type="SUPFAM" id="SSF52540">
    <property type="entry name" value="P-loop containing nucleoside triphosphate hydrolases"/>
    <property type="match status" value="1"/>
</dbReference>
<protein>
    <submittedName>
        <fullName evidence="2">Restriction system-associated AAA family ATPase</fullName>
    </submittedName>
</protein>
<sequence>MNLLSVNLLSEEFKSLKKFEEPIIFEESPSNVFDPICFVGLNGSGKSHLMEFIAESFMHCEFYLRNEKIISESKNPLFFELIYSLNAGSKKEVVKVRRDKKTKIDFLRLNDKEEFENVDLNYNLIPKRIVGYSSGLNETLSAPFLEINADFSQKLSTAANTKENYNDIVDPVRMTYLDSSTNLILVIINLIYQPDESKLASYCHLQKLKHFSIEIDRNIRVKVNTNAQLDGIIDDLGKCAYSKNINEDNSFYSFNFNVDESLKTAINEVFGGPMLFFDSLILLNHLNFLAIPPKQMTWLRNKRKEGKIIGSPVIPDFQKFFKISNVIFENENGIEMGYEGLSDGEHQLFQTLGSLNIIDETDTLFLFDEPDTHYNPEWRSQLFLEYSNVSKARNQEIIVSSHSPFIISSVRSEMVYHFEKNRKPLIEKPRFETYGCSIDTILRRLFKKTTMVPLLPYKEMEELAEKGYEEILSKIDNYGESHPKAMLYKRLIELKK</sequence>
<accession>A0A1I6PVK5</accession>
<dbReference type="OrthoDB" id="9815944at2"/>
<evidence type="ECO:0000313" key="2">
    <source>
        <dbReference type="EMBL" id="SFS44120.1"/>
    </source>
</evidence>
<feature type="domain" description="ATPase AAA-type core" evidence="1">
    <location>
        <begin position="307"/>
        <end position="408"/>
    </location>
</feature>
<reference evidence="2 3" key="1">
    <citation type="submission" date="2016-10" db="EMBL/GenBank/DDBJ databases">
        <authorList>
            <person name="de Groot N.N."/>
        </authorList>
    </citation>
    <scope>NUCLEOTIDE SEQUENCE [LARGE SCALE GENOMIC DNA]</scope>
    <source>
        <strain evidence="2 3">CGMCC 1.6114</strain>
    </source>
</reference>
<dbReference type="GO" id="GO:0005524">
    <property type="term" value="F:ATP binding"/>
    <property type="evidence" value="ECO:0007669"/>
    <property type="project" value="InterPro"/>
</dbReference>
<proteinExistence type="predicted"/>
<dbReference type="AlphaFoldDB" id="A0A1I6PVK5"/>
<dbReference type="GO" id="GO:0016887">
    <property type="term" value="F:ATP hydrolysis activity"/>
    <property type="evidence" value="ECO:0007669"/>
    <property type="project" value="InterPro"/>
</dbReference>
<dbReference type="InterPro" id="IPR027417">
    <property type="entry name" value="P-loop_NTPase"/>
</dbReference>
<dbReference type="InterPro" id="IPR051396">
    <property type="entry name" value="Bact_Antivir_Def_Nuclease"/>
</dbReference>